<comment type="caution">
    <text evidence="8">The sequence shown here is derived from an EMBL/GenBank/DDBJ whole genome shotgun (WGS) entry which is preliminary data.</text>
</comment>
<dbReference type="InterPro" id="IPR050638">
    <property type="entry name" value="AA-Vitamin_Transporters"/>
</dbReference>
<dbReference type="AlphaFoldDB" id="A0A7C9FEU3"/>
<evidence type="ECO:0000256" key="3">
    <source>
        <dbReference type="ARBA" id="ARBA00022692"/>
    </source>
</evidence>
<dbReference type="PANTHER" id="PTHR32322">
    <property type="entry name" value="INNER MEMBRANE TRANSPORTER"/>
    <property type="match status" value="1"/>
</dbReference>
<gene>
    <name evidence="8" type="ORF">GBK04_22010</name>
</gene>
<dbReference type="RefSeq" id="WP_152763440.1">
    <property type="nucleotide sequence ID" value="NZ_WHLY01000002.1"/>
</dbReference>
<feature type="domain" description="EamA" evidence="7">
    <location>
        <begin position="161"/>
        <end position="297"/>
    </location>
</feature>
<keyword evidence="5 6" id="KW-0472">Membrane</keyword>
<dbReference type="SUPFAM" id="SSF103481">
    <property type="entry name" value="Multidrug resistance efflux transporter EmrE"/>
    <property type="match status" value="2"/>
</dbReference>
<evidence type="ECO:0000256" key="1">
    <source>
        <dbReference type="ARBA" id="ARBA00004141"/>
    </source>
</evidence>
<evidence type="ECO:0000256" key="4">
    <source>
        <dbReference type="ARBA" id="ARBA00022989"/>
    </source>
</evidence>
<comment type="similarity">
    <text evidence="2">Belongs to the EamA transporter family.</text>
</comment>
<accession>A0A7C9FEU3</accession>
<evidence type="ECO:0000259" key="7">
    <source>
        <dbReference type="Pfam" id="PF00892"/>
    </source>
</evidence>
<dbReference type="Pfam" id="PF00892">
    <property type="entry name" value="EamA"/>
    <property type="match status" value="2"/>
</dbReference>
<feature type="transmembrane region" description="Helical" evidence="6">
    <location>
        <begin position="156"/>
        <end position="179"/>
    </location>
</feature>
<reference evidence="8 9" key="1">
    <citation type="submission" date="2019-10" db="EMBL/GenBank/DDBJ databases">
        <title>Draft Genome Sequence of Cytophagaceae sp. SJW1-29.</title>
        <authorList>
            <person name="Choi A."/>
        </authorList>
    </citation>
    <scope>NUCLEOTIDE SEQUENCE [LARGE SCALE GENOMIC DNA]</scope>
    <source>
        <strain evidence="8 9">SJW1-29</strain>
    </source>
</reference>
<evidence type="ECO:0000313" key="9">
    <source>
        <dbReference type="Proteomes" id="UP000479293"/>
    </source>
</evidence>
<dbReference type="PANTHER" id="PTHR32322:SF2">
    <property type="entry name" value="EAMA DOMAIN-CONTAINING PROTEIN"/>
    <property type="match status" value="1"/>
</dbReference>
<feature type="transmembrane region" description="Helical" evidence="6">
    <location>
        <begin position="127"/>
        <end position="144"/>
    </location>
</feature>
<evidence type="ECO:0000256" key="5">
    <source>
        <dbReference type="ARBA" id="ARBA00023136"/>
    </source>
</evidence>
<dbReference type="GO" id="GO:0016020">
    <property type="term" value="C:membrane"/>
    <property type="evidence" value="ECO:0007669"/>
    <property type="project" value="UniProtKB-SubCell"/>
</dbReference>
<feature type="transmembrane region" description="Helical" evidence="6">
    <location>
        <begin position="12"/>
        <end position="33"/>
    </location>
</feature>
<protein>
    <submittedName>
        <fullName evidence="8">EamA family transporter</fullName>
    </submittedName>
</protein>
<keyword evidence="4 6" id="KW-1133">Transmembrane helix</keyword>
<feature type="transmembrane region" description="Helical" evidence="6">
    <location>
        <begin position="69"/>
        <end position="91"/>
    </location>
</feature>
<dbReference type="InterPro" id="IPR037185">
    <property type="entry name" value="EmrE-like"/>
</dbReference>
<sequence>MAESTPISWKIIAAFVGIYFVWGSTYLAIALALEGFPPFTLAGIRFFTAGFLLFLFCKYKRQKITSVRAIFRTSVIGILLLLFGSGSVIWVEQYLPTGLTSIVWAFLPIWLIVLDYNQWKQYFKNKWLIAGLIIGFAGIVLLFSDKTALDFNNRDVLINFFIAIGGTILFSIGSLLAKYGKKIEMATTMKAAIQMMVAGAVSILVAFLIGETDQVIWSEISFNAIWGLFFLIFFGSIVAYLSYVWLLEKVSPAIVGTYTYINPLIAVFLGWSILGETISPKQLIALTIVLTGVILANINKPAR</sequence>
<evidence type="ECO:0000256" key="6">
    <source>
        <dbReference type="SAM" id="Phobius"/>
    </source>
</evidence>
<feature type="transmembrane region" description="Helical" evidence="6">
    <location>
        <begin position="224"/>
        <end position="246"/>
    </location>
</feature>
<dbReference type="EMBL" id="WHLY01000002">
    <property type="protein sequence ID" value="MPR35950.1"/>
    <property type="molecule type" value="Genomic_DNA"/>
</dbReference>
<feature type="transmembrane region" description="Helical" evidence="6">
    <location>
        <begin position="191"/>
        <end position="209"/>
    </location>
</feature>
<feature type="transmembrane region" description="Helical" evidence="6">
    <location>
        <begin position="253"/>
        <end position="274"/>
    </location>
</feature>
<feature type="transmembrane region" description="Helical" evidence="6">
    <location>
        <begin position="97"/>
        <end position="115"/>
    </location>
</feature>
<dbReference type="InterPro" id="IPR000620">
    <property type="entry name" value="EamA_dom"/>
</dbReference>
<comment type="subcellular location">
    <subcellularLocation>
        <location evidence="1">Membrane</location>
        <topology evidence="1">Multi-pass membrane protein</topology>
    </subcellularLocation>
</comment>
<feature type="transmembrane region" description="Helical" evidence="6">
    <location>
        <begin position="280"/>
        <end position="298"/>
    </location>
</feature>
<keyword evidence="3 6" id="KW-0812">Transmembrane</keyword>
<dbReference type="Proteomes" id="UP000479293">
    <property type="component" value="Unassembled WGS sequence"/>
</dbReference>
<evidence type="ECO:0000256" key="2">
    <source>
        <dbReference type="ARBA" id="ARBA00007362"/>
    </source>
</evidence>
<feature type="transmembrane region" description="Helical" evidence="6">
    <location>
        <begin position="39"/>
        <end position="57"/>
    </location>
</feature>
<evidence type="ECO:0000313" key="8">
    <source>
        <dbReference type="EMBL" id="MPR35950.1"/>
    </source>
</evidence>
<proteinExistence type="inferred from homology"/>
<feature type="domain" description="EamA" evidence="7">
    <location>
        <begin position="11"/>
        <end position="143"/>
    </location>
</feature>
<name>A0A7C9FEU3_9BACT</name>
<keyword evidence="9" id="KW-1185">Reference proteome</keyword>
<organism evidence="8 9">
    <name type="scientific">Salmonirosea aquatica</name>
    <dbReference type="NCBI Taxonomy" id="2654236"/>
    <lineage>
        <taxon>Bacteria</taxon>
        <taxon>Pseudomonadati</taxon>
        <taxon>Bacteroidota</taxon>
        <taxon>Cytophagia</taxon>
        <taxon>Cytophagales</taxon>
        <taxon>Spirosomataceae</taxon>
        <taxon>Salmonirosea</taxon>
    </lineage>
</organism>